<gene>
    <name evidence="3" type="ORF">J4N46_08475</name>
</gene>
<keyword evidence="4" id="KW-1185">Reference proteome</keyword>
<dbReference type="InterPro" id="IPR029057">
    <property type="entry name" value="PRTase-like"/>
</dbReference>
<dbReference type="CDD" id="cd06223">
    <property type="entry name" value="PRTases_typeI"/>
    <property type="match status" value="1"/>
</dbReference>
<dbReference type="SUPFAM" id="SSF53271">
    <property type="entry name" value="PRTase-like"/>
    <property type="match status" value="1"/>
</dbReference>
<feature type="domain" description="Phosphoribosyltransferase" evidence="2">
    <location>
        <begin position="116"/>
        <end position="195"/>
    </location>
</feature>
<dbReference type="InterPro" id="IPR051910">
    <property type="entry name" value="ComF/GntX_DNA_util-trans"/>
</dbReference>
<proteinExistence type="inferred from homology"/>
<protein>
    <submittedName>
        <fullName evidence="3">ComF family protein</fullName>
    </submittedName>
</protein>
<evidence type="ECO:0000313" key="4">
    <source>
        <dbReference type="Proteomes" id="UP000681610"/>
    </source>
</evidence>
<dbReference type="Proteomes" id="UP000681610">
    <property type="component" value="Unassembled WGS sequence"/>
</dbReference>
<dbReference type="PANTHER" id="PTHR47505">
    <property type="entry name" value="DNA UTILIZATION PROTEIN YHGH"/>
    <property type="match status" value="1"/>
</dbReference>
<reference evidence="3 4" key="1">
    <citation type="submission" date="2021-03" db="EMBL/GenBank/DDBJ databases">
        <title>Isolation and description of Capnocytophaga bilenii sp. nov., a novel Capnocytophaga species, isolated from a gingivitis subject.</title>
        <authorList>
            <person name="Antezack A."/>
            <person name="Monnet-Corti V."/>
            <person name="La Scola B."/>
        </authorList>
    </citation>
    <scope>NUCLEOTIDE SEQUENCE [LARGE SCALE GENOMIC DNA]</scope>
    <source>
        <strain evidence="3 4">Marseille-Q4570</strain>
    </source>
</reference>
<sequence length="208" mass="23993">MLRDNEHFLCLHCREMLHETNYHQAPQNPLYQLLSSHCKLQAATALFFFEQGNLAQHLIHQLKYYGKEYIGEYIGKWLALRLQQTPAFASCQVVVPVPMHPHKLRKRGYNQVTLFAKTLAKTMGIAYNAQVLIKQTSNTTQTHKFVWKRYNDSNHIFALQQQEQLEGKHLLLVDDVITTGSTIERCYEQLCHIEGVHISVASMACAIL</sequence>
<accession>A0ABS3PZZ4</accession>
<name>A0ABS3PZZ4_9FLAO</name>
<comment type="caution">
    <text evidence="3">The sequence shown here is derived from an EMBL/GenBank/DDBJ whole genome shotgun (WGS) entry which is preliminary data.</text>
</comment>
<comment type="similarity">
    <text evidence="1">Belongs to the ComF/GntX family.</text>
</comment>
<dbReference type="Gene3D" id="3.40.50.2020">
    <property type="match status" value="1"/>
</dbReference>
<evidence type="ECO:0000256" key="1">
    <source>
        <dbReference type="ARBA" id="ARBA00008007"/>
    </source>
</evidence>
<dbReference type="Pfam" id="PF00156">
    <property type="entry name" value="Pribosyltran"/>
    <property type="match status" value="1"/>
</dbReference>
<evidence type="ECO:0000313" key="3">
    <source>
        <dbReference type="EMBL" id="MBO1884449.1"/>
    </source>
</evidence>
<dbReference type="PANTHER" id="PTHR47505:SF1">
    <property type="entry name" value="DNA UTILIZATION PROTEIN YHGH"/>
    <property type="match status" value="1"/>
</dbReference>
<dbReference type="EMBL" id="JAGDYP010000006">
    <property type="protein sequence ID" value="MBO1884449.1"/>
    <property type="molecule type" value="Genomic_DNA"/>
</dbReference>
<organism evidence="3 4">
    <name type="scientific">Capnocytophaga bilenii</name>
    <dbReference type="NCBI Taxonomy" id="2819369"/>
    <lineage>
        <taxon>Bacteria</taxon>
        <taxon>Pseudomonadati</taxon>
        <taxon>Bacteroidota</taxon>
        <taxon>Flavobacteriia</taxon>
        <taxon>Flavobacteriales</taxon>
        <taxon>Flavobacteriaceae</taxon>
        <taxon>Capnocytophaga</taxon>
    </lineage>
</organism>
<dbReference type="InterPro" id="IPR000836">
    <property type="entry name" value="PRTase_dom"/>
</dbReference>
<evidence type="ECO:0000259" key="2">
    <source>
        <dbReference type="Pfam" id="PF00156"/>
    </source>
</evidence>